<protein>
    <submittedName>
        <fullName evidence="1">Uncharacterized protein</fullName>
    </submittedName>
</protein>
<dbReference type="EMBL" id="BPLQ01000493">
    <property type="protein sequence ID" value="GIX72087.1"/>
    <property type="molecule type" value="Genomic_DNA"/>
</dbReference>
<comment type="caution">
    <text evidence="1">The sequence shown here is derived from an EMBL/GenBank/DDBJ whole genome shotgun (WGS) entry which is preliminary data.</text>
</comment>
<dbReference type="Proteomes" id="UP001054837">
    <property type="component" value="Unassembled WGS sequence"/>
</dbReference>
<reference evidence="1 2" key="1">
    <citation type="submission" date="2021-06" db="EMBL/GenBank/DDBJ databases">
        <title>Caerostris darwini draft genome.</title>
        <authorList>
            <person name="Kono N."/>
            <person name="Arakawa K."/>
        </authorList>
    </citation>
    <scope>NUCLEOTIDE SEQUENCE [LARGE SCALE GENOMIC DNA]</scope>
</reference>
<keyword evidence="2" id="KW-1185">Reference proteome</keyword>
<evidence type="ECO:0000313" key="1">
    <source>
        <dbReference type="EMBL" id="GIX72087.1"/>
    </source>
</evidence>
<proteinExistence type="predicted"/>
<organism evidence="1 2">
    <name type="scientific">Caerostris darwini</name>
    <dbReference type="NCBI Taxonomy" id="1538125"/>
    <lineage>
        <taxon>Eukaryota</taxon>
        <taxon>Metazoa</taxon>
        <taxon>Ecdysozoa</taxon>
        <taxon>Arthropoda</taxon>
        <taxon>Chelicerata</taxon>
        <taxon>Arachnida</taxon>
        <taxon>Araneae</taxon>
        <taxon>Araneomorphae</taxon>
        <taxon>Entelegynae</taxon>
        <taxon>Araneoidea</taxon>
        <taxon>Araneidae</taxon>
        <taxon>Caerostris</taxon>
    </lineage>
</organism>
<name>A0AAV4MKK7_9ARAC</name>
<accession>A0AAV4MKK7</accession>
<gene>
    <name evidence="1" type="ORF">CDAR_416571</name>
</gene>
<dbReference type="AlphaFoldDB" id="A0AAV4MKK7"/>
<evidence type="ECO:0000313" key="2">
    <source>
        <dbReference type="Proteomes" id="UP001054837"/>
    </source>
</evidence>
<sequence length="100" mass="11093">MILSRFGFLNDPFITQKTKIPLFYLVTHFISSDIPKVLRATTKQCTGIQALNLGQIKSEVRKEGVGGSRRGGSAPQITCRGALLPFVQGHEDCWRSLTPF</sequence>